<keyword evidence="4" id="KW-1185">Reference proteome</keyword>
<protein>
    <recommendedName>
        <fullName evidence="5">Heavy metal-binding domain-containing protein</fullName>
    </recommendedName>
</protein>
<dbReference type="EMBL" id="NGFO01000039">
    <property type="protein sequence ID" value="OUC76164.1"/>
    <property type="molecule type" value="Genomic_DNA"/>
</dbReference>
<keyword evidence="2" id="KW-0732">Signal</keyword>
<feature type="region of interest" description="Disordered" evidence="1">
    <location>
        <begin position="33"/>
        <end position="58"/>
    </location>
</feature>
<dbReference type="Proteomes" id="UP000194632">
    <property type="component" value="Unassembled WGS sequence"/>
</dbReference>
<dbReference type="STRING" id="417102.CA982_23160"/>
<dbReference type="AlphaFoldDB" id="A0A243Q4A4"/>
<evidence type="ECO:0000313" key="4">
    <source>
        <dbReference type="Proteomes" id="UP000194632"/>
    </source>
</evidence>
<evidence type="ECO:0000256" key="2">
    <source>
        <dbReference type="SAM" id="SignalP"/>
    </source>
</evidence>
<organism evidence="3 4">
    <name type="scientific">Gordonia lacunae</name>
    <dbReference type="NCBI Taxonomy" id="417102"/>
    <lineage>
        <taxon>Bacteria</taxon>
        <taxon>Bacillati</taxon>
        <taxon>Actinomycetota</taxon>
        <taxon>Actinomycetes</taxon>
        <taxon>Mycobacteriales</taxon>
        <taxon>Gordoniaceae</taxon>
        <taxon>Gordonia</taxon>
    </lineage>
</organism>
<gene>
    <name evidence="3" type="ORF">CA982_23160</name>
</gene>
<evidence type="ECO:0000313" key="3">
    <source>
        <dbReference type="EMBL" id="OUC76164.1"/>
    </source>
</evidence>
<evidence type="ECO:0008006" key="5">
    <source>
        <dbReference type="Google" id="ProtNLM"/>
    </source>
</evidence>
<sequence>MNVPSKLGLFAGALAVVFVAAYTVAAAVAPDRSGATGSDSPAHAGHQSAPASSAAATPGVRGVTVGSGGYLLSGLAAPAQTGQAGVLTFSITDPAGSAVTDYTVEHDKQLHLIVVRSDGTAFRHVHPTVDAAGRWSIPWQWQTAGTYRVYADFVPAATGETLTLTRTLEVGGDYQPRPPAGESRRSEVAGFQVELTGELHAGTDSELTATVSRNGQPVTTLQPYLGAFGHLVALRDGDLAYLHVHPEGSTPTPGQLSGPQVRFATNAPTPGRYLLYLDFQVDGQVHTATFVVDTAAERVRASATSSSSPASSASVPPEHAGH</sequence>
<reference evidence="3 4" key="1">
    <citation type="submission" date="2017-05" db="EMBL/GenBank/DDBJ databases">
        <title>Biotechnological potential of actinobacteria isolated from South African environments.</title>
        <authorList>
            <person name="Le Roes-Hill M."/>
            <person name="Prins A."/>
            <person name="Durrell K.A."/>
        </authorList>
    </citation>
    <scope>NUCLEOTIDE SEQUENCE [LARGE SCALE GENOMIC DNA]</scope>
    <source>
        <strain evidence="3">BS2</strain>
    </source>
</reference>
<accession>A0A243Q4A4</accession>
<feature type="chain" id="PRO_5011281273" description="Heavy metal-binding domain-containing protein" evidence="2">
    <location>
        <begin position="27"/>
        <end position="322"/>
    </location>
</feature>
<proteinExistence type="predicted"/>
<feature type="compositionally biased region" description="Low complexity" evidence="1">
    <location>
        <begin position="40"/>
        <end position="56"/>
    </location>
</feature>
<comment type="caution">
    <text evidence="3">The sequence shown here is derived from an EMBL/GenBank/DDBJ whole genome shotgun (WGS) entry which is preliminary data.</text>
</comment>
<feature type="region of interest" description="Disordered" evidence="1">
    <location>
        <begin position="302"/>
        <end position="322"/>
    </location>
</feature>
<evidence type="ECO:0000256" key="1">
    <source>
        <dbReference type="SAM" id="MobiDB-lite"/>
    </source>
</evidence>
<dbReference type="RefSeq" id="WP_035755515.1">
    <property type="nucleotide sequence ID" value="NZ_NGFO01000039.1"/>
</dbReference>
<name>A0A243Q4A4_9ACTN</name>
<feature type="signal peptide" evidence="2">
    <location>
        <begin position="1"/>
        <end position="26"/>
    </location>
</feature>